<dbReference type="GeneTree" id="ENSGT00940000177291"/>
<dbReference type="Ensembl" id="ENSLCAT00010006530.1">
    <property type="protein sequence ID" value="ENSLCAP00010006375.1"/>
    <property type="gene ID" value="ENSLCAG00010003132.1"/>
</dbReference>
<dbReference type="Proteomes" id="UP000314980">
    <property type="component" value="Unassembled WGS sequence"/>
</dbReference>
<keyword evidence="2" id="KW-1185">Reference proteome</keyword>
<name>A0A4W6BYK8_LATCA</name>
<evidence type="ECO:0000313" key="2">
    <source>
        <dbReference type="Proteomes" id="UP000314980"/>
    </source>
</evidence>
<sequence length="172" mass="18457">AQLCVGALQSGLLALTAQRVLFDELVPRATVQTELQTATVLRKVQVVLWHADGEGQVAAYAPNDDGRADVTGLNLHMPAHSRATSLYNGQAAALTSTASTILKSQRQILSGGLVYLLICTAVVGLKDHSVFKSWIKQHCFITTSILLCIFHHFSNTGTVSICSVTDCDLYSS</sequence>
<accession>A0A4W6BYK8</accession>
<evidence type="ECO:0000313" key="1">
    <source>
        <dbReference type="Ensembl" id="ENSLCAP00010006375.1"/>
    </source>
</evidence>
<organism evidence="1 2">
    <name type="scientific">Lates calcarifer</name>
    <name type="common">Barramundi</name>
    <name type="synonym">Holocentrus calcarifer</name>
    <dbReference type="NCBI Taxonomy" id="8187"/>
    <lineage>
        <taxon>Eukaryota</taxon>
        <taxon>Metazoa</taxon>
        <taxon>Chordata</taxon>
        <taxon>Craniata</taxon>
        <taxon>Vertebrata</taxon>
        <taxon>Euteleostomi</taxon>
        <taxon>Actinopterygii</taxon>
        <taxon>Neopterygii</taxon>
        <taxon>Teleostei</taxon>
        <taxon>Neoteleostei</taxon>
        <taxon>Acanthomorphata</taxon>
        <taxon>Carangaria</taxon>
        <taxon>Carangaria incertae sedis</taxon>
        <taxon>Centropomidae</taxon>
        <taxon>Lates</taxon>
    </lineage>
</organism>
<dbReference type="InParanoid" id="A0A4W6BYK8"/>
<dbReference type="AlphaFoldDB" id="A0A4W6BYK8"/>
<protein>
    <submittedName>
        <fullName evidence="1">Uncharacterized protein</fullName>
    </submittedName>
</protein>
<reference evidence="2" key="1">
    <citation type="submission" date="2015-09" db="EMBL/GenBank/DDBJ databases">
        <authorList>
            <person name="Sai Rama Sridatta P."/>
        </authorList>
    </citation>
    <scope>NUCLEOTIDE SEQUENCE [LARGE SCALE GENOMIC DNA]</scope>
</reference>
<proteinExistence type="predicted"/>
<reference evidence="1" key="2">
    <citation type="submission" date="2025-08" db="UniProtKB">
        <authorList>
            <consortium name="Ensembl"/>
        </authorList>
    </citation>
    <scope>IDENTIFICATION</scope>
</reference>
<reference evidence="1" key="3">
    <citation type="submission" date="2025-09" db="UniProtKB">
        <authorList>
            <consortium name="Ensembl"/>
        </authorList>
    </citation>
    <scope>IDENTIFICATION</scope>
</reference>